<dbReference type="RefSeq" id="WP_162532197.1">
    <property type="nucleotide sequence ID" value="NZ_BAOS01000011.1"/>
</dbReference>
<organism evidence="2 3">
    <name type="scientific">Candidatus Scalindua japonica</name>
    <dbReference type="NCBI Taxonomy" id="1284222"/>
    <lineage>
        <taxon>Bacteria</taxon>
        <taxon>Pseudomonadati</taxon>
        <taxon>Planctomycetota</taxon>
        <taxon>Candidatus Brocadiia</taxon>
        <taxon>Candidatus Brocadiales</taxon>
        <taxon>Candidatus Scalinduaceae</taxon>
        <taxon>Candidatus Scalindua</taxon>
    </lineage>
</organism>
<reference evidence="3" key="1">
    <citation type="journal article" date="2017" name="Environ. Microbiol. Rep.">
        <title>Genetic Diversity of Marine Anaerobic Ammonium-Oxidizing Bacteria as Revealed by Genomic and Proteomic Analyses of 'Candidatus Scalindua japonica'.</title>
        <authorList>
            <person name="Oshiki M."/>
            <person name="Mizuto K."/>
            <person name="Kimura Z."/>
            <person name="Kindaichi T."/>
            <person name="Satoh H."/>
            <person name="Okabe S."/>
        </authorList>
    </citation>
    <scope>NUCLEOTIDE SEQUENCE [LARGE SCALE GENOMIC DNA]</scope>
    <source>
        <strain evidence="3">husup-a2</strain>
    </source>
</reference>
<name>A0A286TX37_9BACT</name>
<evidence type="ECO:0000259" key="1">
    <source>
        <dbReference type="Pfam" id="PF13460"/>
    </source>
</evidence>
<feature type="domain" description="NAD(P)-binding" evidence="1">
    <location>
        <begin position="9"/>
        <end position="189"/>
    </location>
</feature>
<gene>
    <name evidence="2" type="ORF">SCALIN_C11_0049</name>
</gene>
<dbReference type="EMBL" id="BAOS01000011">
    <property type="protein sequence ID" value="GAX60438.1"/>
    <property type="molecule type" value="Genomic_DNA"/>
</dbReference>
<evidence type="ECO:0000313" key="3">
    <source>
        <dbReference type="Proteomes" id="UP000218542"/>
    </source>
</evidence>
<dbReference type="Gene3D" id="3.40.50.720">
    <property type="entry name" value="NAD(P)-binding Rossmann-like Domain"/>
    <property type="match status" value="1"/>
</dbReference>
<sequence>MNKRILVIGAHGVLGRPVVRRLVKKGFNVRALSRHTSKASAVLPEEVEIVHGDLRDINSLIAAAQNVEIIYLNLATYAHSSPFRPELDGTCNVLKAVEDRKDILIAKISGFGITLNMDWPDAFQKFQAEEAIRSSGHPFLITRPTVFMETLPLFLRGRLLLYAGHQPFVRYWIAGDDYARQLVDLFQKPACWNKMFNIQGCKALTFREAALRFAKAFDPRIKVISIPLLALRIAVFFRLARPDAFKSMNIANNIHEPFQSLNTWEELGRPRMSIEDYVHSIRTTGDIPRRHRI</sequence>
<dbReference type="PANTHER" id="PTHR15020:SF11">
    <property type="entry name" value="OS06G0360300 PROTEIN"/>
    <property type="match status" value="1"/>
</dbReference>
<dbReference type="Pfam" id="PF13460">
    <property type="entry name" value="NAD_binding_10"/>
    <property type="match status" value="1"/>
</dbReference>
<comment type="caution">
    <text evidence="2">The sequence shown here is derived from an EMBL/GenBank/DDBJ whole genome shotgun (WGS) entry which is preliminary data.</text>
</comment>
<protein>
    <submittedName>
        <fullName evidence="2">Nucleoside-diphosphate-sugar epimerase</fullName>
    </submittedName>
</protein>
<dbReference type="InterPro" id="IPR036291">
    <property type="entry name" value="NAD(P)-bd_dom_sf"/>
</dbReference>
<evidence type="ECO:0000313" key="2">
    <source>
        <dbReference type="EMBL" id="GAX60438.1"/>
    </source>
</evidence>
<keyword evidence="3" id="KW-1185">Reference proteome</keyword>
<dbReference type="Proteomes" id="UP000218542">
    <property type="component" value="Unassembled WGS sequence"/>
</dbReference>
<proteinExistence type="predicted"/>
<dbReference type="AlphaFoldDB" id="A0A286TX37"/>
<dbReference type="SUPFAM" id="SSF51735">
    <property type="entry name" value="NAD(P)-binding Rossmann-fold domains"/>
    <property type="match status" value="1"/>
</dbReference>
<accession>A0A286TX37</accession>
<dbReference type="InterPro" id="IPR016040">
    <property type="entry name" value="NAD(P)-bd_dom"/>
</dbReference>
<dbReference type="PANTHER" id="PTHR15020">
    <property type="entry name" value="FLAVIN REDUCTASE-RELATED"/>
    <property type="match status" value="1"/>
</dbReference>